<dbReference type="KEGG" id="mus:135581057"/>
<reference evidence="11" key="1">
    <citation type="submission" date="2021-03" db="EMBL/GenBank/DDBJ databases">
        <authorList>
            <consortium name="Genoscope - CEA"/>
            <person name="William W."/>
        </authorList>
    </citation>
    <scope>NUCLEOTIDE SEQUENCE</scope>
    <source>
        <strain evidence="11">Doubled-haploid Pahang</strain>
    </source>
</reference>
<dbReference type="Gene3D" id="3.30.730.10">
    <property type="entry name" value="AP2/ERF domain"/>
    <property type="match status" value="1"/>
</dbReference>
<feature type="region of interest" description="Disordered" evidence="9">
    <location>
        <begin position="245"/>
        <end position="289"/>
    </location>
</feature>
<dbReference type="InterPro" id="IPR036955">
    <property type="entry name" value="AP2/ERF_dom_sf"/>
</dbReference>
<dbReference type="InterPro" id="IPR051758">
    <property type="entry name" value="ERF/AP2-like"/>
</dbReference>
<evidence type="ECO:0000256" key="8">
    <source>
        <dbReference type="ARBA" id="ARBA00024343"/>
    </source>
</evidence>
<dbReference type="OrthoDB" id="785956at2759"/>
<keyword evidence="4" id="KW-0238">DNA-binding</keyword>
<feature type="compositionally biased region" description="Basic and acidic residues" evidence="9">
    <location>
        <begin position="250"/>
        <end position="262"/>
    </location>
</feature>
<evidence type="ECO:0000256" key="6">
    <source>
        <dbReference type="ARBA" id="ARBA00023163"/>
    </source>
</evidence>
<keyword evidence="7" id="KW-0539">Nucleus</keyword>
<dbReference type="AlphaFoldDB" id="A0A8D7FLW6"/>
<dbReference type="CDD" id="cd00018">
    <property type="entry name" value="AP2"/>
    <property type="match status" value="1"/>
</dbReference>
<keyword evidence="3" id="KW-0805">Transcription regulation</keyword>
<evidence type="ECO:0000256" key="9">
    <source>
        <dbReference type="SAM" id="MobiDB-lite"/>
    </source>
</evidence>
<evidence type="ECO:0000256" key="2">
    <source>
        <dbReference type="ARBA" id="ARBA00022745"/>
    </source>
</evidence>
<dbReference type="EMBL" id="HG996466">
    <property type="protein sequence ID" value="CAG1860560.1"/>
    <property type="molecule type" value="Genomic_DNA"/>
</dbReference>
<dbReference type="FunFam" id="3.30.730.10:FF:000001">
    <property type="entry name" value="Ethylene-responsive transcription factor 2"/>
    <property type="match status" value="1"/>
</dbReference>
<evidence type="ECO:0000256" key="7">
    <source>
        <dbReference type="ARBA" id="ARBA00023242"/>
    </source>
</evidence>
<evidence type="ECO:0000259" key="10">
    <source>
        <dbReference type="PROSITE" id="PS51032"/>
    </source>
</evidence>
<sequence>MGGMVGRTLETPSPAAFPQEFSSSPLDILLCGTKIKHVPESEDKEFLGGEDKALTWNCRLGDKGMVGMVDRTLETPLPAEFPREFTSSPLDILLCGTTPLRAARSAAALSIGSSVYHRQAELLRRFSTHYHHCGASKDAVASAAETGEKRKVYRGVRQRQWGKWVAEIRLPQNRTRIWLGTYYSPESAAYAYDRAAYKLRGEYARLNFPALQDAGDCPERLRPLQSAVDSKIQAIYQRLGRRRGAMRDAAVGKKEKSAEEKNRRKKKKNRVTSPTTSSSCAPASSESLAGEMDGECSFSLLPSYDPELIWEVLAN</sequence>
<evidence type="ECO:0000256" key="1">
    <source>
        <dbReference type="ARBA" id="ARBA00004123"/>
    </source>
</evidence>
<keyword evidence="2" id="KW-0936">Ethylene signaling pathway</keyword>
<dbReference type="PANTHER" id="PTHR31657">
    <property type="entry name" value="ETHYLENE-RESPONSIVE TRANSCRIPTION FACTOR ERF061"/>
    <property type="match status" value="1"/>
</dbReference>
<protein>
    <submittedName>
        <fullName evidence="11">(wild Malaysian banana) hypothetical protein</fullName>
    </submittedName>
</protein>
<dbReference type="PROSITE" id="PS51032">
    <property type="entry name" value="AP2_ERF"/>
    <property type="match status" value="1"/>
</dbReference>
<dbReference type="PRINTS" id="PR00367">
    <property type="entry name" value="ETHRSPELEMNT"/>
</dbReference>
<dbReference type="GO" id="GO:0005634">
    <property type="term" value="C:nucleus"/>
    <property type="evidence" value="ECO:0007669"/>
    <property type="project" value="UniProtKB-SubCell"/>
</dbReference>
<feature type="region of interest" description="Disordered" evidence="9">
    <location>
        <begin position="1"/>
        <end position="20"/>
    </location>
</feature>
<dbReference type="Pfam" id="PF00847">
    <property type="entry name" value="AP2"/>
    <property type="match status" value="1"/>
</dbReference>
<dbReference type="GO" id="GO:0000976">
    <property type="term" value="F:transcription cis-regulatory region binding"/>
    <property type="evidence" value="ECO:0007669"/>
    <property type="project" value="UniProtKB-ARBA"/>
</dbReference>
<evidence type="ECO:0000313" key="11">
    <source>
        <dbReference type="EMBL" id="CAG1860560.1"/>
    </source>
</evidence>
<dbReference type="InterPro" id="IPR001471">
    <property type="entry name" value="AP2/ERF_dom"/>
</dbReference>
<feature type="compositionally biased region" description="Low complexity" evidence="9">
    <location>
        <begin position="272"/>
        <end position="287"/>
    </location>
</feature>
<dbReference type="SUPFAM" id="SSF54171">
    <property type="entry name" value="DNA-binding domain"/>
    <property type="match status" value="1"/>
</dbReference>
<comment type="similarity">
    <text evidence="8">Belongs to the AP2/ERF transcription factor family. ERF subfamily.</text>
</comment>
<accession>A0A8D7FLW6</accession>
<comment type="subcellular location">
    <subcellularLocation>
        <location evidence="1">Nucleus</location>
    </subcellularLocation>
</comment>
<organism evidence="11">
    <name type="scientific">Musa acuminata subsp. malaccensis</name>
    <name type="common">Wild banana</name>
    <name type="synonym">Musa malaccensis</name>
    <dbReference type="NCBI Taxonomy" id="214687"/>
    <lineage>
        <taxon>Eukaryota</taxon>
        <taxon>Viridiplantae</taxon>
        <taxon>Streptophyta</taxon>
        <taxon>Embryophyta</taxon>
        <taxon>Tracheophyta</taxon>
        <taxon>Spermatophyta</taxon>
        <taxon>Magnoliopsida</taxon>
        <taxon>Liliopsida</taxon>
        <taxon>Zingiberales</taxon>
        <taxon>Musaceae</taxon>
        <taxon>Musa</taxon>
    </lineage>
</organism>
<dbReference type="GO" id="GO:0003700">
    <property type="term" value="F:DNA-binding transcription factor activity"/>
    <property type="evidence" value="ECO:0007669"/>
    <property type="project" value="InterPro"/>
</dbReference>
<feature type="domain" description="AP2/ERF" evidence="10">
    <location>
        <begin position="152"/>
        <end position="209"/>
    </location>
</feature>
<dbReference type="PANTHER" id="PTHR31657:SF20">
    <property type="entry name" value="ETHYLENE-RESPONSIVE TRANSCRIPTION FACTOR ERF061"/>
    <property type="match status" value="1"/>
</dbReference>
<evidence type="ECO:0000256" key="3">
    <source>
        <dbReference type="ARBA" id="ARBA00023015"/>
    </source>
</evidence>
<evidence type="ECO:0000256" key="5">
    <source>
        <dbReference type="ARBA" id="ARBA00023159"/>
    </source>
</evidence>
<proteinExistence type="inferred from homology"/>
<dbReference type="InterPro" id="IPR016177">
    <property type="entry name" value="DNA-bd_dom_sf"/>
</dbReference>
<dbReference type="GO" id="GO:0009873">
    <property type="term" value="P:ethylene-activated signaling pathway"/>
    <property type="evidence" value="ECO:0007669"/>
    <property type="project" value="UniProtKB-KW"/>
</dbReference>
<name>A0A8D7FLW6_MUSAM</name>
<evidence type="ECO:0000256" key="4">
    <source>
        <dbReference type="ARBA" id="ARBA00023125"/>
    </source>
</evidence>
<dbReference type="SMART" id="SM00380">
    <property type="entry name" value="AP2"/>
    <property type="match status" value="1"/>
</dbReference>
<gene>
    <name evidence="11" type="ORF">GSMUA_98640.1</name>
</gene>
<keyword evidence="5" id="KW-0010">Activator</keyword>
<keyword evidence="6" id="KW-0804">Transcription</keyword>